<dbReference type="Proteomes" id="UP000009223">
    <property type="component" value="Chromosome"/>
</dbReference>
<dbReference type="KEGG" id="tpi:TREPR_3619"/>
<dbReference type="Gene3D" id="3.30.1460.30">
    <property type="entry name" value="YgaC/TfoX-N like chaperone"/>
    <property type="match status" value="1"/>
</dbReference>
<evidence type="ECO:0000313" key="1">
    <source>
        <dbReference type="EMBL" id="AEF83905.1"/>
    </source>
</evidence>
<dbReference type="HOGENOM" id="CLU_151771_0_0_12"/>
<keyword evidence="2" id="KW-1185">Reference proteome</keyword>
<dbReference type="STRING" id="545694.TREPR_3619"/>
<dbReference type="SUPFAM" id="SSF159894">
    <property type="entry name" value="YgaC/TfoX-N like"/>
    <property type="match status" value="1"/>
</dbReference>
<accession>F5YR04</accession>
<sequence>MQPTRKVICRKSVHLGHNMASDLSYVEYVIGQIKTSGAIMYKKMFGEYLVYLNNKPVVMVCDNTAFVKMLDCIKPLMEDAETGFPYDGAKEHYIVNTDDGEHFSKVVNILEKNVPLSNSKKKKK</sequence>
<gene>
    <name evidence="1" type="ordered locus">TREPR_3619</name>
</gene>
<organism evidence="1 2">
    <name type="scientific">Treponema primitia (strain ATCC BAA-887 / DSM 12427 / ZAS-2)</name>
    <dbReference type="NCBI Taxonomy" id="545694"/>
    <lineage>
        <taxon>Bacteria</taxon>
        <taxon>Pseudomonadati</taxon>
        <taxon>Spirochaetota</taxon>
        <taxon>Spirochaetia</taxon>
        <taxon>Spirochaetales</taxon>
        <taxon>Treponemataceae</taxon>
        <taxon>Treponema</taxon>
    </lineage>
</organism>
<dbReference type="eggNOG" id="COG3070">
    <property type="taxonomic scope" value="Bacteria"/>
</dbReference>
<dbReference type="AlphaFoldDB" id="F5YR04"/>
<reference evidence="2" key="1">
    <citation type="submission" date="2009-12" db="EMBL/GenBank/DDBJ databases">
        <title>Complete sequence of Treponema primitia strain ZAS-2.</title>
        <authorList>
            <person name="Tetu S.G."/>
            <person name="Matson E."/>
            <person name="Ren Q."/>
            <person name="Seshadri R."/>
            <person name="Elbourne L."/>
            <person name="Hassan K.A."/>
            <person name="Durkin A."/>
            <person name="Radune D."/>
            <person name="Mohamoud Y."/>
            <person name="Shay R."/>
            <person name="Jin S."/>
            <person name="Zhang X."/>
            <person name="Lucey K."/>
            <person name="Ballor N.R."/>
            <person name="Ottesen E."/>
            <person name="Rosenthal R."/>
            <person name="Allen A."/>
            <person name="Leadbetter J.R."/>
            <person name="Paulsen I.T."/>
        </authorList>
    </citation>
    <scope>NUCLEOTIDE SEQUENCE [LARGE SCALE GENOMIC DNA]</scope>
    <source>
        <strain evidence="2">ATCC BAA-887 / DSM 12427 / ZAS-2</strain>
    </source>
</reference>
<name>F5YR04_TREPZ</name>
<protein>
    <submittedName>
        <fullName evidence="1">TfoX domain protein</fullName>
    </submittedName>
</protein>
<evidence type="ECO:0000313" key="2">
    <source>
        <dbReference type="Proteomes" id="UP000009223"/>
    </source>
</evidence>
<proteinExistence type="predicted"/>
<reference evidence="1 2" key="2">
    <citation type="journal article" date="2011" name="ISME J.">
        <title>RNA-seq reveals cooperative metabolic interactions between two termite-gut spirochete species in co-culture.</title>
        <authorList>
            <person name="Rosenthal A.Z."/>
            <person name="Matson E.G."/>
            <person name="Eldar A."/>
            <person name="Leadbetter J.R."/>
        </authorList>
    </citation>
    <scope>NUCLEOTIDE SEQUENCE [LARGE SCALE GENOMIC DNA]</scope>
    <source>
        <strain evidence="2">ATCC BAA-887 / DSM 12427 / ZAS-2</strain>
    </source>
</reference>
<dbReference type="EMBL" id="CP001843">
    <property type="protein sequence ID" value="AEF83905.1"/>
    <property type="molecule type" value="Genomic_DNA"/>
</dbReference>